<feature type="transmembrane region" description="Helical" evidence="1">
    <location>
        <begin position="106"/>
        <end position="123"/>
    </location>
</feature>
<protein>
    <recommendedName>
        <fullName evidence="4">Transmembrane protein</fullName>
    </recommendedName>
</protein>
<proteinExistence type="predicted"/>
<feature type="transmembrane region" description="Helical" evidence="1">
    <location>
        <begin position="37"/>
        <end position="70"/>
    </location>
</feature>
<reference evidence="2 3" key="1">
    <citation type="submission" date="2019-08" db="EMBL/GenBank/DDBJ databases">
        <title>Prosopis cineraria nodule microbiome.</title>
        <authorList>
            <person name="Ali R."/>
            <person name="Chaluvadi S.R."/>
            <person name="Wang X."/>
        </authorList>
    </citation>
    <scope>NUCLEOTIDE SEQUENCE [LARGE SCALE GENOMIC DNA]</scope>
    <source>
        <strain evidence="2 3">BG7</strain>
        <plasmid evidence="2 3">unnamed</plasmid>
    </source>
</reference>
<keyword evidence="1" id="KW-1133">Transmembrane helix</keyword>
<name>A0A5Q0CGW6_9HYPH</name>
<feature type="transmembrane region" description="Helical" evidence="1">
    <location>
        <begin position="129"/>
        <end position="151"/>
    </location>
</feature>
<gene>
    <name evidence="2" type="ORF">FZ934_23445</name>
</gene>
<accession>A0A5Q0CGW6</accession>
<dbReference type="RefSeq" id="WP_153273218.1">
    <property type="nucleotide sequence ID" value="NZ_CP043499.1"/>
</dbReference>
<organism evidence="2 3">
    <name type="scientific">Rhizobium grahamii</name>
    <dbReference type="NCBI Taxonomy" id="1120045"/>
    <lineage>
        <taxon>Bacteria</taxon>
        <taxon>Pseudomonadati</taxon>
        <taxon>Pseudomonadota</taxon>
        <taxon>Alphaproteobacteria</taxon>
        <taxon>Hyphomicrobiales</taxon>
        <taxon>Rhizobiaceae</taxon>
        <taxon>Rhizobium/Agrobacterium group</taxon>
        <taxon>Rhizobium</taxon>
    </lineage>
</organism>
<keyword evidence="2" id="KW-0614">Plasmid</keyword>
<dbReference type="Proteomes" id="UP000326881">
    <property type="component" value="Plasmid unnamed"/>
</dbReference>
<evidence type="ECO:0000313" key="3">
    <source>
        <dbReference type="Proteomes" id="UP000326881"/>
    </source>
</evidence>
<dbReference type="KEGG" id="rgr:FZ934_23445"/>
<dbReference type="AlphaFoldDB" id="A0A5Q0CGW6"/>
<keyword evidence="3" id="KW-1185">Reference proteome</keyword>
<keyword evidence="1" id="KW-0812">Transmembrane</keyword>
<keyword evidence="1" id="KW-0472">Membrane</keyword>
<evidence type="ECO:0008006" key="4">
    <source>
        <dbReference type="Google" id="ProtNLM"/>
    </source>
</evidence>
<evidence type="ECO:0000313" key="2">
    <source>
        <dbReference type="EMBL" id="QFY63249.1"/>
    </source>
</evidence>
<evidence type="ECO:0000256" key="1">
    <source>
        <dbReference type="SAM" id="Phobius"/>
    </source>
</evidence>
<sequence length="174" mass="19013">MEFINRFIDQPMLQAASWMLQVWHRRSGRSPDALGPIWNLVVILFLLGVSCWCLPGTPGLLAAGALLMLSFPPAWKLLTKPDSGGYDARRYRAMAALAIRKRETEWVVRVLVLMISACLPMLAGGGDEVGQLFVVGAGLWFALTVPANAYLAAAEPPKPYDGDNAFTRRAVIAT</sequence>
<geneLocation type="plasmid" evidence="2 3">
    <name>unnamed</name>
</geneLocation>
<dbReference type="EMBL" id="CP043499">
    <property type="protein sequence ID" value="QFY63249.1"/>
    <property type="molecule type" value="Genomic_DNA"/>
</dbReference>
<dbReference type="OrthoDB" id="8397174at2"/>